<dbReference type="GO" id="GO:0005777">
    <property type="term" value="C:peroxisome"/>
    <property type="evidence" value="ECO:0007669"/>
    <property type="project" value="TreeGrafter"/>
</dbReference>
<comment type="caution">
    <text evidence="11">The sequence shown here is derived from an EMBL/GenBank/DDBJ whole genome shotgun (WGS) entry which is preliminary data.</text>
</comment>
<keyword evidence="4 9" id="KW-0560">Oxidoreductase</keyword>
<dbReference type="GO" id="GO:0045454">
    <property type="term" value="P:cell redox homeostasis"/>
    <property type="evidence" value="ECO:0007669"/>
    <property type="project" value="TreeGrafter"/>
</dbReference>
<dbReference type="InterPro" id="IPR036249">
    <property type="entry name" value="Thioredoxin-like_sf"/>
</dbReference>
<dbReference type="GO" id="GO:0008379">
    <property type="term" value="F:thioredoxin peroxidase activity"/>
    <property type="evidence" value="ECO:0007669"/>
    <property type="project" value="InterPro"/>
</dbReference>
<evidence type="ECO:0000259" key="10">
    <source>
        <dbReference type="PROSITE" id="PS51352"/>
    </source>
</evidence>
<feature type="domain" description="Thioredoxin" evidence="10">
    <location>
        <begin position="8"/>
        <end position="170"/>
    </location>
</feature>
<dbReference type="GO" id="GO:0042744">
    <property type="term" value="P:hydrogen peroxide catabolic process"/>
    <property type="evidence" value="ECO:0007669"/>
    <property type="project" value="TreeGrafter"/>
</dbReference>
<evidence type="ECO:0000256" key="7">
    <source>
        <dbReference type="ARBA" id="ARBA00079296"/>
    </source>
</evidence>
<protein>
    <recommendedName>
        <fullName evidence="6">Thioredoxin peroxidase</fullName>
    </recommendedName>
    <alternativeName>
        <fullName evidence="7">Thioredoxin-dependent peroxiredoxin</fullName>
    </alternativeName>
</protein>
<organism evidence="11 12">
    <name type="scientific">Echria macrotheca</name>
    <dbReference type="NCBI Taxonomy" id="438768"/>
    <lineage>
        <taxon>Eukaryota</taxon>
        <taxon>Fungi</taxon>
        <taxon>Dikarya</taxon>
        <taxon>Ascomycota</taxon>
        <taxon>Pezizomycotina</taxon>
        <taxon>Sordariomycetes</taxon>
        <taxon>Sordariomycetidae</taxon>
        <taxon>Sordariales</taxon>
        <taxon>Schizotheciaceae</taxon>
        <taxon>Echria</taxon>
    </lineage>
</organism>
<feature type="active site" description="Cysteine sulfenic acid (-SOH) intermediate" evidence="8">
    <location>
        <position position="64"/>
    </location>
</feature>
<proteinExistence type="inferred from homology"/>
<accession>A0AAJ0BKQ6</accession>
<dbReference type="CDD" id="cd03013">
    <property type="entry name" value="PRX5_like"/>
    <property type="match status" value="1"/>
</dbReference>
<reference evidence="11" key="1">
    <citation type="submission" date="2023-06" db="EMBL/GenBank/DDBJ databases">
        <title>Genome-scale phylogeny and comparative genomics of the fungal order Sordariales.</title>
        <authorList>
            <consortium name="Lawrence Berkeley National Laboratory"/>
            <person name="Hensen N."/>
            <person name="Bonometti L."/>
            <person name="Westerberg I."/>
            <person name="Brannstrom I.O."/>
            <person name="Guillou S."/>
            <person name="Cros-Aarteil S."/>
            <person name="Calhoun S."/>
            <person name="Haridas S."/>
            <person name="Kuo A."/>
            <person name="Mondo S."/>
            <person name="Pangilinan J."/>
            <person name="Riley R."/>
            <person name="Labutti K."/>
            <person name="Andreopoulos B."/>
            <person name="Lipzen A."/>
            <person name="Chen C."/>
            <person name="Yanf M."/>
            <person name="Daum C."/>
            <person name="Ng V."/>
            <person name="Clum A."/>
            <person name="Steindorff A."/>
            <person name="Ohm R."/>
            <person name="Martin F."/>
            <person name="Silar P."/>
            <person name="Natvig D."/>
            <person name="Lalanne C."/>
            <person name="Gautier V."/>
            <person name="Ament-Velasquez S.L."/>
            <person name="Kruys A."/>
            <person name="Hutchinson M.I."/>
            <person name="Powell A.J."/>
            <person name="Barry K."/>
            <person name="Miller A.N."/>
            <person name="Grigoriev I.V."/>
            <person name="Debuchy R."/>
            <person name="Gladieux P."/>
            <person name="Thoren M.H."/>
            <person name="Johannesson H."/>
        </authorList>
    </citation>
    <scope>NUCLEOTIDE SEQUENCE</scope>
    <source>
        <strain evidence="11">PSN4</strain>
    </source>
</reference>
<gene>
    <name evidence="11" type="ORF">QBC47DRAFT_294775</name>
</gene>
<sequence length="170" mass="18415">MSATESGLKAGDAFPEGVKFSYVPPTGDLNLQVCGLPTVYDASNEFKTKKVVLVAVPGAFTPTCSEKHLPGYIAKLPEFKEAGVQQVIFIASNDVFVMSAWAKVYGIKDDSILFMTDTDLAFSKSIGWVQGERTQRYAIIVDHGKVVYADRETVRGSLEKTGADAVLSKL</sequence>
<dbReference type="FunFam" id="3.40.30.10:FF:000020">
    <property type="entry name" value="Peroxiredoxin"/>
    <property type="match status" value="1"/>
</dbReference>
<comment type="function">
    <text evidence="9">Thiol-specific peroxidase that catalyzes the reduction of hydrogen peroxide and organic hydroperoxides to water and alcohols, respectively. Plays a role in cell protection against oxidative stress by detoxifying peroxides.</text>
</comment>
<evidence type="ECO:0000313" key="11">
    <source>
        <dbReference type="EMBL" id="KAK1758647.1"/>
    </source>
</evidence>
<evidence type="ECO:0000256" key="8">
    <source>
        <dbReference type="PIRSR" id="PIRSR637944-1"/>
    </source>
</evidence>
<evidence type="ECO:0000256" key="9">
    <source>
        <dbReference type="RuleBase" id="RU366011"/>
    </source>
</evidence>
<evidence type="ECO:0000256" key="3">
    <source>
        <dbReference type="ARBA" id="ARBA00022862"/>
    </source>
</evidence>
<dbReference type="AlphaFoldDB" id="A0AAJ0BKQ6"/>
<comment type="similarity">
    <text evidence="1 9">Belongs to the peroxiredoxin family. Prx5 subfamily.</text>
</comment>
<dbReference type="PROSITE" id="PS51352">
    <property type="entry name" value="THIOREDOXIN_2"/>
    <property type="match status" value="1"/>
</dbReference>
<keyword evidence="5 9" id="KW-0676">Redox-active center</keyword>
<dbReference type="PANTHER" id="PTHR10430">
    <property type="entry name" value="PEROXIREDOXIN"/>
    <property type="match status" value="1"/>
</dbReference>
<evidence type="ECO:0000256" key="4">
    <source>
        <dbReference type="ARBA" id="ARBA00023002"/>
    </source>
</evidence>
<evidence type="ECO:0000256" key="2">
    <source>
        <dbReference type="ARBA" id="ARBA00022559"/>
    </source>
</evidence>
<evidence type="ECO:0000313" key="12">
    <source>
        <dbReference type="Proteomes" id="UP001239445"/>
    </source>
</evidence>
<evidence type="ECO:0000256" key="6">
    <source>
        <dbReference type="ARBA" id="ARBA00032824"/>
    </source>
</evidence>
<dbReference type="InterPro" id="IPR037944">
    <property type="entry name" value="PRX5-like"/>
</dbReference>
<dbReference type="InterPro" id="IPR013740">
    <property type="entry name" value="Redoxin"/>
</dbReference>
<dbReference type="EMBL" id="MU839829">
    <property type="protein sequence ID" value="KAK1758647.1"/>
    <property type="molecule type" value="Genomic_DNA"/>
</dbReference>
<keyword evidence="12" id="KW-1185">Reference proteome</keyword>
<dbReference type="Proteomes" id="UP001239445">
    <property type="component" value="Unassembled WGS sequence"/>
</dbReference>
<keyword evidence="2 9" id="KW-0575">Peroxidase</keyword>
<dbReference type="GO" id="GO:0005739">
    <property type="term" value="C:mitochondrion"/>
    <property type="evidence" value="ECO:0007669"/>
    <property type="project" value="TreeGrafter"/>
</dbReference>
<name>A0AAJ0BKQ6_9PEZI</name>
<evidence type="ECO:0000256" key="1">
    <source>
        <dbReference type="ARBA" id="ARBA00010505"/>
    </source>
</evidence>
<dbReference type="Gene3D" id="3.40.30.10">
    <property type="entry name" value="Glutaredoxin"/>
    <property type="match status" value="1"/>
</dbReference>
<dbReference type="GO" id="GO:0034599">
    <property type="term" value="P:cellular response to oxidative stress"/>
    <property type="evidence" value="ECO:0007669"/>
    <property type="project" value="InterPro"/>
</dbReference>
<dbReference type="PANTHER" id="PTHR10430:SF16">
    <property type="entry name" value="PEROXIREDOXIN-5, MITOCHONDRIAL"/>
    <property type="match status" value="1"/>
</dbReference>
<dbReference type="SUPFAM" id="SSF52833">
    <property type="entry name" value="Thioredoxin-like"/>
    <property type="match status" value="1"/>
</dbReference>
<evidence type="ECO:0000256" key="5">
    <source>
        <dbReference type="ARBA" id="ARBA00023284"/>
    </source>
</evidence>
<dbReference type="InterPro" id="IPR013766">
    <property type="entry name" value="Thioredoxin_domain"/>
</dbReference>
<keyword evidence="3 9" id="KW-0049">Antioxidant</keyword>
<dbReference type="Pfam" id="PF08534">
    <property type="entry name" value="Redoxin"/>
    <property type="match status" value="1"/>
</dbReference>